<dbReference type="InterPro" id="IPR000092">
    <property type="entry name" value="Polyprenyl_synt"/>
</dbReference>
<dbReference type="FunFam" id="1.10.600.10:FF:000001">
    <property type="entry name" value="Geranylgeranyl diphosphate synthase"/>
    <property type="match status" value="1"/>
</dbReference>
<dbReference type="SFLD" id="SFLDG01017">
    <property type="entry name" value="Polyprenyl_Transferase_Like"/>
    <property type="match status" value="1"/>
</dbReference>
<dbReference type="Gene3D" id="1.10.600.10">
    <property type="entry name" value="Farnesyl Diphosphate Synthase"/>
    <property type="match status" value="1"/>
</dbReference>
<evidence type="ECO:0000256" key="3">
    <source>
        <dbReference type="ARBA" id="ARBA00022679"/>
    </source>
</evidence>
<dbReference type="PROSITE" id="PS00444">
    <property type="entry name" value="POLYPRENYL_SYNTHASE_2"/>
    <property type="match status" value="1"/>
</dbReference>
<proteinExistence type="inferred from homology"/>
<protein>
    <submittedName>
        <fullName evidence="8">Polyprenyl synthetase family protein</fullName>
    </submittedName>
</protein>
<dbReference type="InterPro" id="IPR053378">
    <property type="entry name" value="Prenyl_diphosphate_synthase"/>
</dbReference>
<dbReference type="SFLD" id="SFLDS00005">
    <property type="entry name" value="Isoprenoid_Synthase_Type_I"/>
    <property type="match status" value="1"/>
</dbReference>
<evidence type="ECO:0000256" key="1">
    <source>
        <dbReference type="ARBA" id="ARBA00001946"/>
    </source>
</evidence>
<dbReference type="AlphaFoldDB" id="A0A9D6V4C5"/>
<dbReference type="PROSITE" id="PS00723">
    <property type="entry name" value="POLYPRENYL_SYNTHASE_1"/>
    <property type="match status" value="1"/>
</dbReference>
<dbReference type="EMBL" id="JACRDE010000340">
    <property type="protein sequence ID" value="MBI5250390.1"/>
    <property type="molecule type" value="Genomic_DNA"/>
</dbReference>
<dbReference type="GO" id="GO:0016114">
    <property type="term" value="P:terpenoid biosynthetic process"/>
    <property type="evidence" value="ECO:0007669"/>
    <property type="project" value="UniProtKB-ARBA"/>
</dbReference>
<dbReference type="Proteomes" id="UP000807825">
    <property type="component" value="Unassembled WGS sequence"/>
</dbReference>
<evidence type="ECO:0000256" key="4">
    <source>
        <dbReference type="ARBA" id="ARBA00022723"/>
    </source>
</evidence>
<keyword evidence="4" id="KW-0479">Metal-binding</keyword>
<accession>A0A9D6V4C5</accession>
<name>A0A9D6V4C5_9BACT</name>
<keyword evidence="5" id="KW-0460">Magnesium</keyword>
<keyword evidence="6" id="KW-0414">Isoprene biosynthesis</keyword>
<comment type="caution">
    <text evidence="8">The sequence shown here is derived from an EMBL/GenBank/DDBJ whole genome shotgun (WGS) entry which is preliminary data.</text>
</comment>
<evidence type="ECO:0000256" key="2">
    <source>
        <dbReference type="ARBA" id="ARBA00006706"/>
    </source>
</evidence>
<keyword evidence="3 7" id="KW-0808">Transferase</keyword>
<evidence type="ECO:0000313" key="9">
    <source>
        <dbReference type="Proteomes" id="UP000807825"/>
    </source>
</evidence>
<dbReference type="GO" id="GO:0004659">
    <property type="term" value="F:prenyltransferase activity"/>
    <property type="evidence" value="ECO:0007669"/>
    <property type="project" value="InterPro"/>
</dbReference>
<evidence type="ECO:0000313" key="8">
    <source>
        <dbReference type="EMBL" id="MBI5250390.1"/>
    </source>
</evidence>
<dbReference type="SUPFAM" id="SSF48576">
    <property type="entry name" value="Terpenoid synthases"/>
    <property type="match status" value="1"/>
</dbReference>
<reference evidence="8" key="1">
    <citation type="submission" date="2020-07" db="EMBL/GenBank/DDBJ databases">
        <title>Huge and variable diversity of episymbiotic CPR bacteria and DPANN archaea in groundwater ecosystems.</title>
        <authorList>
            <person name="He C.Y."/>
            <person name="Keren R."/>
            <person name="Whittaker M."/>
            <person name="Farag I.F."/>
            <person name="Doudna J."/>
            <person name="Cate J.H.D."/>
            <person name="Banfield J.F."/>
        </authorList>
    </citation>
    <scope>NUCLEOTIDE SEQUENCE</scope>
    <source>
        <strain evidence="8">NC_groundwater_1664_Pr3_B-0.1um_52_9</strain>
    </source>
</reference>
<organism evidence="8 9">
    <name type="scientific">Desulfomonile tiedjei</name>
    <dbReference type="NCBI Taxonomy" id="2358"/>
    <lineage>
        <taxon>Bacteria</taxon>
        <taxon>Pseudomonadati</taxon>
        <taxon>Thermodesulfobacteriota</taxon>
        <taxon>Desulfomonilia</taxon>
        <taxon>Desulfomonilales</taxon>
        <taxon>Desulfomonilaceae</taxon>
        <taxon>Desulfomonile</taxon>
    </lineage>
</organism>
<dbReference type="Pfam" id="PF00348">
    <property type="entry name" value="polyprenyl_synt"/>
    <property type="match status" value="1"/>
</dbReference>
<gene>
    <name evidence="8" type="ORF">HY912_12920</name>
</gene>
<dbReference type="InterPro" id="IPR008949">
    <property type="entry name" value="Isoprenoid_synthase_dom_sf"/>
</dbReference>
<sequence>MNLEQYLASRRELVDKALDDMLPGEDNEPAILHKAMRYSIFAGGKRIRPALAMASAEAVGGKPAEILPLAVALECIHTYSLVHDDLPAMDNDDLRRGKPTAHKVFGEAVAILAGDALLTFGLGVLSLPNVARMYRLDRLVPVIHELSVAAGSTRLIAGQVMDIVFEGKEVTPEIVGSIMANKTGALIRASLVCGAMLAGGDSEEVGILGRFGELLGTVFQIRDDLLDIEGDPAKLGKAVGKDNTRGKATFARVVGTEKTIEMMQTLTTSALETIEPLGKRVEPLIAVGKYIGIRTS</sequence>
<dbReference type="PANTHER" id="PTHR43281">
    <property type="entry name" value="FARNESYL DIPHOSPHATE SYNTHASE"/>
    <property type="match status" value="1"/>
</dbReference>
<dbReference type="GO" id="GO:0046872">
    <property type="term" value="F:metal ion binding"/>
    <property type="evidence" value="ECO:0007669"/>
    <property type="project" value="UniProtKB-KW"/>
</dbReference>
<dbReference type="InterPro" id="IPR033749">
    <property type="entry name" value="Polyprenyl_synt_CS"/>
</dbReference>
<dbReference type="PANTHER" id="PTHR43281:SF1">
    <property type="entry name" value="FARNESYL DIPHOSPHATE SYNTHASE"/>
    <property type="match status" value="1"/>
</dbReference>
<dbReference type="CDD" id="cd00685">
    <property type="entry name" value="Trans_IPPS_HT"/>
    <property type="match status" value="1"/>
</dbReference>
<dbReference type="GO" id="GO:0005737">
    <property type="term" value="C:cytoplasm"/>
    <property type="evidence" value="ECO:0007669"/>
    <property type="project" value="UniProtKB-ARBA"/>
</dbReference>
<evidence type="ECO:0000256" key="5">
    <source>
        <dbReference type="ARBA" id="ARBA00022842"/>
    </source>
</evidence>
<dbReference type="NCBIfam" id="NF045485">
    <property type="entry name" value="FPPsyn"/>
    <property type="match status" value="1"/>
</dbReference>
<evidence type="ECO:0000256" key="6">
    <source>
        <dbReference type="ARBA" id="ARBA00023229"/>
    </source>
</evidence>
<evidence type="ECO:0000256" key="7">
    <source>
        <dbReference type="RuleBase" id="RU004466"/>
    </source>
</evidence>
<comment type="similarity">
    <text evidence="2 7">Belongs to the FPP/GGPP synthase family.</text>
</comment>
<comment type="cofactor">
    <cofactor evidence="1">
        <name>Mg(2+)</name>
        <dbReference type="ChEBI" id="CHEBI:18420"/>
    </cofactor>
</comment>